<evidence type="ECO:0000259" key="2">
    <source>
        <dbReference type="Pfam" id="PF25459"/>
    </source>
</evidence>
<accession>A0A5C3L2T3</accession>
<proteinExistence type="predicted"/>
<gene>
    <name evidence="3" type="ORF">FA15DRAFT_220954</name>
</gene>
<feature type="compositionally biased region" description="Polar residues" evidence="1">
    <location>
        <begin position="201"/>
        <end position="210"/>
    </location>
</feature>
<feature type="compositionally biased region" description="Pro residues" evidence="1">
    <location>
        <begin position="44"/>
        <end position="53"/>
    </location>
</feature>
<evidence type="ECO:0000313" key="4">
    <source>
        <dbReference type="Proteomes" id="UP000307440"/>
    </source>
</evidence>
<evidence type="ECO:0000313" key="3">
    <source>
        <dbReference type="EMBL" id="TFK27319.1"/>
    </source>
</evidence>
<dbReference type="OrthoDB" id="3357271at2759"/>
<organism evidence="3 4">
    <name type="scientific">Coprinopsis marcescibilis</name>
    <name type="common">Agaric fungus</name>
    <name type="synonym">Psathyrella marcescibilis</name>
    <dbReference type="NCBI Taxonomy" id="230819"/>
    <lineage>
        <taxon>Eukaryota</taxon>
        <taxon>Fungi</taxon>
        <taxon>Dikarya</taxon>
        <taxon>Basidiomycota</taxon>
        <taxon>Agaricomycotina</taxon>
        <taxon>Agaricomycetes</taxon>
        <taxon>Agaricomycetidae</taxon>
        <taxon>Agaricales</taxon>
        <taxon>Agaricineae</taxon>
        <taxon>Psathyrellaceae</taxon>
        <taxon>Coprinopsis</taxon>
    </lineage>
</organism>
<evidence type="ECO:0000256" key="1">
    <source>
        <dbReference type="SAM" id="MobiDB-lite"/>
    </source>
</evidence>
<feature type="compositionally biased region" description="Polar residues" evidence="1">
    <location>
        <begin position="30"/>
        <end position="40"/>
    </location>
</feature>
<feature type="domain" description="BBC1/AIM3 cysteine proteinase-fold" evidence="2">
    <location>
        <begin position="336"/>
        <end position="534"/>
    </location>
</feature>
<dbReference type="AlphaFoldDB" id="A0A5C3L2T3"/>
<dbReference type="Proteomes" id="UP000307440">
    <property type="component" value="Unassembled WGS sequence"/>
</dbReference>
<feature type="compositionally biased region" description="Low complexity" evidence="1">
    <location>
        <begin position="75"/>
        <end position="85"/>
    </location>
</feature>
<feature type="compositionally biased region" description="Polar residues" evidence="1">
    <location>
        <begin position="220"/>
        <end position="230"/>
    </location>
</feature>
<feature type="region of interest" description="Disordered" evidence="1">
    <location>
        <begin position="1"/>
        <end position="152"/>
    </location>
</feature>
<dbReference type="EMBL" id="ML210166">
    <property type="protein sequence ID" value="TFK27319.1"/>
    <property type="molecule type" value="Genomic_DNA"/>
</dbReference>
<keyword evidence="4" id="KW-1185">Reference proteome</keyword>
<reference evidence="3 4" key="1">
    <citation type="journal article" date="2019" name="Nat. Ecol. Evol.">
        <title>Megaphylogeny resolves global patterns of mushroom evolution.</title>
        <authorList>
            <person name="Varga T."/>
            <person name="Krizsan K."/>
            <person name="Foldi C."/>
            <person name="Dima B."/>
            <person name="Sanchez-Garcia M."/>
            <person name="Sanchez-Ramirez S."/>
            <person name="Szollosi G.J."/>
            <person name="Szarkandi J.G."/>
            <person name="Papp V."/>
            <person name="Albert L."/>
            <person name="Andreopoulos W."/>
            <person name="Angelini C."/>
            <person name="Antonin V."/>
            <person name="Barry K.W."/>
            <person name="Bougher N.L."/>
            <person name="Buchanan P."/>
            <person name="Buyck B."/>
            <person name="Bense V."/>
            <person name="Catcheside P."/>
            <person name="Chovatia M."/>
            <person name="Cooper J."/>
            <person name="Damon W."/>
            <person name="Desjardin D."/>
            <person name="Finy P."/>
            <person name="Geml J."/>
            <person name="Haridas S."/>
            <person name="Hughes K."/>
            <person name="Justo A."/>
            <person name="Karasinski D."/>
            <person name="Kautmanova I."/>
            <person name="Kiss B."/>
            <person name="Kocsube S."/>
            <person name="Kotiranta H."/>
            <person name="LaButti K.M."/>
            <person name="Lechner B.E."/>
            <person name="Liimatainen K."/>
            <person name="Lipzen A."/>
            <person name="Lukacs Z."/>
            <person name="Mihaltcheva S."/>
            <person name="Morgado L.N."/>
            <person name="Niskanen T."/>
            <person name="Noordeloos M.E."/>
            <person name="Ohm R.A."/>
            <person name="Ortiz-Santana B."/>
            <person name="Ovrebo C."/>
            <person name="Racz N."/>
            <person name="Riley R."/>
            <person name="Savchenko A."/>
            <person name="Shiryaev A."/>
            <person name="Soop K."/>
            <person name="Spirin V."/>
            <person name="Szebenyi C."/>
            <person name="Tomsovsky M."/>
            <person name="Tulloss R.E."/>
            <person name="Uehling J."/>
            <person name="Grigoriev I.V."/>
            <person name="Vagvolgyi C."/>
            <person name="Papp T."/>
            <person name="Martin F.M."/>
            <person name="Miettinen O."/>
            <person name="Hibbett D.S."/>
            <person name="Nagy L.G."/>
        </authorList>
    </citation>
    <scope>NUCLEOTIDE SEQUENCE [LARGE SCALE GENOMIC DNA]</scope>
    <source>
        <strain evidence="3 4">CBS 121175</strain>
    </source>
</reference>
<name>A0A5C3L2T3_COPMA</name>
<sequence>MPSFADLKAKAAKTTSSGVDKMQGIKDRNTSVALKNTNWDPYSGKPPPPPPPSRVIAQNTHPEPTFLPPPRRAGSSASSSTATASFGHRPATALPPPALPSRKPSTGPPTLPKRSEQSNISVPLRAGGPAIPRSSVGAPGPPPPVAKSTKPVLSRQDSFYVEEDPVPTIDWTRLSQNDKDAFFGWLDEFFSKHLGKPVGPKSNSQQTQPMGNIRGAPPQRGTTKPTSWTSPVVGNATIDFADLSHPPAAIHDSSAADLAEFYKSTTKWNDLWYHQSGIPPSLKGNKHIRYLTSWQSRGTTKVTRIGVLFSDLSVFWGAVTYDMDDPGNERHIKREAQYLSRPSALDREELVQANETYGDTIASFAESFLGTDKYCGRGECWDLASEGLKHLDNYDYVPKPVPSISRTHGHLIYEGRASRKGKEILGRWRGGDDRVRRGDIVEWRRVRIATVGAPPGSYSTLGDPDHTAVIVCDTIPLTKVSNGSNIPPSELGTLTVVEQSVGQPPARREYNLRGLEEGEMWIYRPIALQAYLGIKELGPTPPDNLSSLRTFSG</sequence>
<dbReference type="InterPro" id="IPR057402">
    <property type="entry name" value="AIM3_BBC1_C"/>
</dbReference>
<dbReference type="STRING" id="230819.A0A5C3L2T3"/>
<feature type="region of interest" description="Disordered" evidence="1">
    <location>
        <begin position="196"/>
        <end position="230"/>
    </location>
</feature>
<dbReference type="Pfam" id="PF25459">
    <property type="entry name" value="AIM3_BBC1_C"/>
    <property type="match status" value="1"/>
</dbReference>
<protein>
    <recommendedName>
        <fullName evidence="2">BBC1/AIM3 cysteine proteinase-fold domain-containing protein</fullName>
    </recommendedName>
</protein>